<organism evidence="1 2">
    <name type="scientific">Starkeya nomas</name>
    <dbReference type="NCBI Taxonomy" id="2666134"/>
    <lineage>
        <taxon>Bacteria</taxon>
        <taxon>Pseudomonadati</taxon>
        <taxon>Pseudomonadota</taxon>
        <taxon>Alphaproteobacteria</taxon>
        <taxon>Hyphomicrobiales</taxon>
        <taxon>Xanthobacteraceae</taxon>
        <taxon>Starkeya</taxon>
    </lineage>
</organism>
<protein>
    <submittedName>
        <fullName evidence="1">Uncharacterized protein</fullName>
    </submittedName>
</protein>
<evidence type="ECO:0000313" key="2">
    <source>
        <dbReference type="Proteomes" id="UP000433050"/>
    </source>
</evidence>
<name>A0A5S9NZ18_9HYPH</name>
<evidence type="ECO:0000313" key="1">
    <source>
        <dbReference type="EMBL" id="CAA0096065.1"/>
    </source>
</evidence>
<reference evidence="1 2" key="1">
    <citation type="submission" date="2019-12" db="EMBL/GenBank/DDBJ databases">
        <authorList>
            <person name="Reyes-Prieto M."/>
        </authorList>
    </citation>
    <scope>NUCLEOTIDE SEQUENCE [LARGE SCALE GENOMIC DNA]</scope>
    <source>
        <strain evidence="1">HF14-78462</strain>
    </source>
</reference>
<accession>A0A5S9NZ18</accession>
<dbReference type="EMBL" id="CACSAS010000001">
    <property type="protein sequence ID" value="CAA0096065.1"/>
    <property type="molecule type" value="Genomic_DNA"/>
</dbReference>
<proteinExistence type="predicted"/>
<dbReference type="Proteomes" id="UP000433050">
    <property type="component" value="Unassembled WGS sequence"/>
</dbReference>
<dbReference type="AlphaFoldDB" id="A0A5S9NZ18"/>
<keyword evidence="2" id="KW-1185">Reference proteome</keyword>
<gene>
    <name evidence="1" type="ORF">STARVERO_01966</name>
</gene>
<dbReference type="SUPFAM" id="SSF51306">
    <property type="entry name" value="LexA/Signal peptidase"/>
    <property type="match status" value="1"/>
</dbReference>
<dbReference type="InterPro" id="IPR036286">
    <property type="entry name" value="LexA/Signal_pep-like_sf"/>
</dbReference>
<sequence>MARPKSTARAEVRDTQRAWLRQIVRDTGKSLTQIASEAQVSHTTLTRFDRPDYSGTLNTLTVQQIAEAMGVEPPGGINPAELPVRRAGLQRDAEPFAMNDDTDPRGAVKALIGNRAGAAPFRMRTRALELRGYLPGDVLIVDMNADPREGDIVCAQVYDFSGNAETVMRVYEKLVLTAATLDAELQKPLLVDGERVVVMGVVTDMVRTRSR</sequence>
<dbReference type="Gene3D" id="2.10.109.10">
    <property type="entry name" value="Umud Fragment, subunit A"/>
    <property type="match status" value="1"/>
</dbReference>